<dbReference type="InterPro" id="IPR017968">
    <property type="entry name" value="Acylphosphatase_CS"/>
</dbReference>
<dbReference type="GO" id="GO:0016831">
    <property type="term" value="F:carboxy-lyase activity"/>
    <property type="evidence" value="ECO:0007669"/>
    <property type="project" value="UniProtKB-KW"/>
</dbReference>
<dbReference type="EC" id="3.6.1.7" evidence="4"/>
<dbReference type="EMBL" id="BACD03000010">
    <property type="protein sequence ID" value="GAO47733.1"/>
    <property type="molecule type" value="Genomic_DNA"/>
</dbReference>
<comment type="similarity">
    <text evidence="5">Belongs to the acylphosphatase family.</text>
</comment>
<dbReference type="Pfam" id="PF00708">
    <property type="entry name" value="Acylphosphatase"/>
    <property type="match status" value="1"/>
</dbReference>
<evidence type="ECO:0000256" key="3">
    <source>
        <dbReference type="ARBA" id="ARBA00023239"/>
    </source>
</evidence>
<protein>
    <recommendedName>
        <fullName evidence="4">acylphosphatase</fullName>
        <ecNumber evidence="4">3.6.1.7</ecNumber>
    </recommendedName>
</protein>
<reference evidence="8 9" key="2">
    <citation type="journal article" date="2014" name="J. Gen. Appl. Microbiol.">
        <title>The early diverging ascomycetous budding yeast Saitoella complicata has three histone deacetylases belonging to the Clr6, Hos2, and Rpd3 lineages.</title>
        <authorList>
            <person name="Nishida H."/>
            <person name="Matsumoto T."/>
            <person name="Kondo S."/>
            <person name="Hamamoto M."/>
            <person name="Yoshikawa H."/>
        </authorList>
    </citation>
    <scope>NUCLEOTIDE SEQUENCE [LARGE SCALE GENOMIC DNA]</scope>
    <source>
        <strain evidence="8 9">NRRL Y-17804</strain>
    </source>
</reference>
<dbReference type="AlphaFoldDB" id="A0A0E9ND53"/>
<evidence type="ECO:0000313" key="9">
    <source>
        <dbReference type="Proteomes" id="UP000033140"/>
    </source>
</evidence>
<feature type="domain" description="Acylphosphatase-like" evidence="7">
    <location>
        <begin position="233"/>
        <end position="320"/>
    </location>
</feature>
<dbReference type="PROSITE" id="PS00150">
    <property type="entry name" value="ACYLPHOSPHATASE_1"/>
    <property type="match status" value="1"/>
</dbReference>
<dbReference type="GO" id="GO:0046872">
    <property type="term" value="F:metal ion binding"/>
    <property type="evidence" value="ECO:0007669"/>
    <property type="project" value="UniProtKB-KW"/>
</dbReference>
<dbReference type="SUPFAM" id="SSF54975">
    <property type="entry name" value="Acylphosphatase/BLUF domain-like"/>
    <property type="match status" value="1"/>
</dbReference>
<proteinExistence type="inferred from homology"/>
<keyword evidence="6" id="KW-0210">Decarboxylase</keyword>
<dbReference type="GO" id="GO:0003998">
    <property type="term" value="F:acylphosphatase activity"/>
    <property type="evidence" value="ECO:0007669"/>
    <property type="project" value="UniProtKB-EC"/>
</dbReference>
<evidence type="ECO:0000256" key="2">
    <source>
        <dbReference type="ARBA" id="ARBA00022833"/>
    </source>
</evidence>
<dbReference type="GO" id="GO:0005829">
    <property type="term" value="C:cytosol"/>
    <property type="evidence" value="ECO:0007669"/>
    <property type="project" value="TreeGrafter"/>
</dbReference>
<dbReference type="InterPro" id="IPR001792">
    <property type="entry name" value="Acylphosphatase-like_dom"/>
</dbReference>
<organism evidence="8 9">
    <name type="scientific">Saitoella complicata (strain BCRC 22490 / CBS 7301 / JCM 7358 / NBRC 10748 / NRRL Y-17804)</name>
    <dbReference type="NCBI Taxonomy" id="698492"/>
    <lineage>
        <taxon>Eukaryota</taxon>
        <taxon>Fungi</taxon>
        <taxon>Dikarya</taxon>
        <taxon>Ascomycota</taxon>
        <taxon>Taphrinomycotina</taxon>
        <taxon>Taphrinomycotina incertae sedis</taxon>
        <taxon>Saitoella</taxon>
    </lineage>
</organism>
<reference evidence="8 9" key="1">
    <citation type="journal article" date="2011" name="J. Gen. Appl. Microbiol.">
        <title>Draft genome sequencing of the enigmatic yeast Saitoella complicata.</title>
        <authorList>
            <person name="Nishida H."/>
            <person name="Hamamoto M."/>
            <person name="Sugiyama J."/>
        </authorList>
    </citation>
    <scope>NUCLEOTIDE SEQUENCE [LARGE SCALE GENOMIC DNA]</scope>
    <source>
        <strain evidence="8 9">NRRL Y-17804</strain>
    </source>
</reference>
<keyword evidence="1" id="KW-0479">Metal-binding</keyword>
<dbReference type="PROSITE" id="PS51160">
    <property type="entry name" value="ACYLPHOSPHATASE_3"/>
    <property type="match status" value="1"/>
</dbReference>
<dbReference type="PANTHER" id="PTHR21240">
    <property type="entry name" value="2-AMINO-3-CARBOXYLMUCONATE-6-SEMIALDEHYDE DECARBOXYLASE"/>
    <property type="match status" value="1"/>
</dbReference>
<dbReference type="InterPro" id="IPR032466">
    <property type="entry name" value="Metal_Hydrolase"/>
</dbReference>
<accession>A0A0E9ND53</accession>
<evidence type="ECO:0000256" key="6">
    <source>
        <dbReference type="RuleBase" id="RU366045"/>
    </source>
</evidence>
<keyword evidence="2" id="KW-0862">Zinc</keyword>
<dbReference type="InterPro" id="IPR036046">
    <property type="entry name" value="Acylphosphatase-like_dom_sf"/>
</dbReference>
<reference evidence="8 9" key="3">
    <citation type="journal article" date="2015" name="Genome Announc.">
        <title>Draft Genome Sequence of the Archiascomycetous Yeast Saitoella complicata.</title>
        <authorList>
            <person name="Yamauchi K."/>
            <person name="Kondo S."/>
            <person name="Hamamoto M."/>
            <person name="Takahashi Y."/>
            <person name="Ogura Y."/>
            <person name="Hayashi T."/>
            <person name="Nishida H."/>
        </authorList>
    </citation>
    <scope>NUCLEOTIDE SEQUENCE [LARGE SCALE GENOMIC DNA]</scope>
    <source>
        <strain evidence="8 9">NRRL Y-17804</strain>
    </source>
</reference>
<evidence type="ECO:0000259" key="7">
    <source>
        <dbReference type="PROSITE" id="PS51160"/>
    </source>
</evidence>
<evidence type="ECO:0000256" key="4">
    <source>
        <dbReference type="PROSITE-ProRule" id="PRU00520"/>
    </source>
</evidence>
<feature type="active site" evidence="4">
    <location>
        <position position="267"/>
    </location>
</feature>
<gene>
    <name evidence="8" type="ORF">G7K_1932-t1</name>
</gene>
<sequence length="432" mass="48056">MRRQRLPHPASTDVKQILQLVTEYALDQTEQLDRYPWPLLPTNDRGGTCSQMGSHEEREFHDPEPPQWSPEATLAYMDKAGRQMLLLSNIPKGLDAMKASNDFGFLATLPTDNVDAALEEVERWEKGVERIKADGYAVTCRYNGVYLSDSSFDSLRTKLNELGATVFAHPDAYAPSDLGRPAPLLEVAFETARTIVDMLYANTTARSPNTQWVSRMLEVPYHRSPLAIKIMSRVAFEVFGNVQGVGFRQFTIDLAKSIGGITGYCRNTSNDTVQGEAQSTNPAILKDFVKGLYEGPGRVDDVKQKEIQQVSGETGFVQKSTLLIVEANNQQLQSAAARARVSLGRMVGMQRCTIQENFQRPSTALAHTESMVATSEIQACDPPRIRFRFMHLALPTHPHDLNEPQRIQPNNFTSLGNALSSSSAIHYSLLIL</sequence>
<dbReference type="SUPFAM" id="SSF51556">
    <property type="entry name" value="Metallo-dependent hydrolases"/>
    <property type="match status" value="1"/>
</dbReference>
<dbReference type="Gene3D" id="3.20.20.140">
    <property type="entry name" value="Metal-dependent hydrolases"/>
    <property type="match status" value="1"/>
</dbReference>
<name>A0A0E9ND53_SAICN</name>
<comment type="similarity">
    <text evidence="6">Belongs to the metallo-dependent hydrolases superfamily.</text>
</comment>
<dbReference type="Gene3D" id="3.30.70.100">
    <property type="match status" value="1"/>
</dbReference>
<evidence type="ECO:0000256" key="1">
    <source>
        <dbReference type="ARBA" id="ARBA00022723"/>
    </source>
</evidence>
<keyword evidence="4" id="KW-0378">Hydrolase</keyword>
<comment type="caution">
    <text evidence="8">The sequence shown here is derived from an EMBL/GenBank/DDBJ whole genome shotgun (WGS) entry which is preliminary data.</text>
</comment>
<dbReference type="GO" id="GO:0019748">
    <property type="term" value="P:secondary metabolic process"/>
    <property type="evidence" value="ECO:0007669"/>
    <property type="project" value="TreeGrafter"/>
</dbReference>
<feature type="active site" evidence="4">
    <location>
        <position position="248"/>
    </location>
</feature>
<evidence type="ECO:0000256" key="5">
    <source>
        <dbReference type="RuleBase" id="RU004168"/>
    </source>
</evidence>
<dbReference type="PANTHER" id="PTHR21240:SF29">
    <property type="entry name" value="AMIDOHYDROLASE-RELATED DOMAIN-CONTAINING PROTEIN"/>
    <property type="match status" value="1"/>
</dbReference>
<dbReference type="Proteomes" id="UP000033140">
    <property type="component" value="Unassembled WGS sequence"/>
</dbReference>
<keyword evidence="3 6" id="KW-0456">Lyase</keyword>
<dbReference type="InterPro" id="IPR032465">
    <property type="entry name" value="ACMSD"/>
</dbReference>
<keyword evidence="9" id="KW-1185">Reference proteome</keyword>
<comment type="catalytic activity">
    <reaction evidence="4">
        <text>an acyl phosphate + H2O = a carboxylate + phosphate + H(+)</text>
        <dbReference type="Rhea" id="RHEA:14965"/>
        <dbReference type="ChEBI" id="CHEBI:15377"/>
        <dbReference type="ChEBI" id="CHEBI:15378"/>
        <dbReference type="ChEBI" id="CHEBI:29067"/>
        <dbReference type="ChEBI" id="CHEBI:43474"/>
        <dbReference type="ChEBI" id="CHEBI:59918"/>
        <dbReference type="EC" id="3.6.1.7"/>
    </reaction>
</comment>
<dbReference type="STRING" id="698492.A0A0E9ND53"/>
<evidence type="ECO:0000313" key="8">
    <source>
        <dbReference type="EMBL" id="GAO47733.1"/>
    </source>
</evidence>